<keyword evidence="10" id="KW-1185">Reference proteome</keyword>
<evidence type="ECO:0000313" key="10">
    <source>
        <dbReference type="Proteomes" id="UP001499851"/>
    </source>
</evidence>
<proteinExistence type="inferred from homology"/>
<sequence>MWRRESPHVLGALVRRYGHFDACEDAVQEALLSAAVHWPREGPPANPRGWLIRAASRRLVDALRSDRARTDREATANLLEPSEAPATDSDDSLHVLLLCCHPSLTPASQVALTLRAVGGLSTEQIAAAFLVPVATMGQRISRAKARLAAADARLGDVTRADLPARVASARQVLYLIFTEGHTATGGADLLDVPLTAEAIRLARELRRRLPSDTETAGLLALMLLTEARRAARTDDRGDLVSLADQDRTRWDRALIAEGVRLIEAALPSGPVGPFQLQAAIAAVHAEAAAYGDTDWPQIAELYRMLDALAPGAVVTMNRAVAVAMTEGPGAALAMLDPLLRDPALARSHRLHAVRAHLLERAGRLPEARTAFREAARLATSTPSSGTSSRRPPRPRSDRTATTRRTFGAPRRPSGAAVLPAPALKSIILNVYCIAPSSPS</sequence>
<dbReference type="InterPro" id="IPR013249">
    <property type="entry name" value="RNA_pol_sigma70_r4_t2"/>
</dbReference>
<dbReference type="Pfam" id="PF08281">
    <property type="entry name" value="Sigma70_r4_2"/>
    <property type="match status" value="1"/>
</dbReference>
<comment type="similarity">
    <text evidence="1">Belongs to the sigma-70 factor family. ECF subfamily.</text>
</comment>
<evidence type="ECO:0000256" key="2">
    <source>
        <dbReference type="ARBA" id="ARBA00023015"/>
    </source>
</evidence>
<evidence type="ECO:0000259" key="7">
    <source>
        <dbReference type="Pfam" id="PF08281"/>
    </source>
</evidence>
<dbReference type="EMBL" id="BAAAQF010000023">
    <property type="protein sequence ID" value="GAA1691649.1"/>
    <property type="molecule type" value="Genomic_DNA"/>
</dbReference>
<reference evidence="9 10" key="1">
    <citation type="journal article" date="2019" name="Int. J. Syst. Evol. Microbiol.">
        <title>The Global Catalogue of Microorganisms (GCM) 10K type strain sequencing project: providing services to taxonomists for standard genome sequencing and annotation.</title>
        <authorList>
            <consortium name="The Broad Institute Genomics Platform"/>
            <consortium name="The Broad Institute Genome Sequencing Center for Infectious Disease"/>
            <person name="Wu L."/>
            <person name="Ma J."/>
        </authorList>
    </citation>
    <scope>NUCLEOTIDE SEQUENCE [LARGE SCALE GENOMIC DNA]</scope>
    <source>
        <strain evidence="9 10">JCM 16001</strain>
    </source>
</reference>
<dbReference type="Pfam" id="PF20239">
    <property type="entry name" value="DUF6596"/>
    <property type="match status" value="1"/>
</dbReference>
<evidence type="ECO:0000313" key="9">
    <source>
        <dbReference type="EMBL" id="GAA1691649.1"/>
    </source>
</evidence>
<dbReference type="PANTHER" id="PTHR47756">
    <property type="entry name" value="BLL6612 PROTEIN-RELATED"/>
    <property type="match status" value="1"/>
</dbReference>
<dbReference type="InterPro" id="IPR036388">
    <property type="entry name" value="WH-like_DNA-bd_sf"/>
</dbReference>
<evidence type="ECO:0000256" key="1">
    <source>
        <dbReference type="ARBA" id="ARBA00010641"/>
    </source>
</evidence>
<comment type="caution">
    <text evidence="9">The sequence shown here is derived from an EMBL/GenBank/DDBJ whole genome shotgun (WGS) entry which is preliminary data.</text>
</comment>
<dbReference type="PANTHER" id="PTHR47756:SF2">
    <property type="entry name" value="BLL6612 PROTEIN"/>
    <property type="match status" value="1"/>
</dbReference>
<dbReference type="Proteomes" id="UP001499851">
    <property type="component" value="Unassembled WGS sequence"/>
</dbReference>
<evidence type="ECO:0000256" key="5">
    <source>
        <dbReference type="SAM" id="MobiDB-lite"/>
    </source>
</evidence>
<feature type="domain" description="RNA polymerase sigma-70 region 2" evidence="6">
    <location>
        <begin position="2"/>
        <end position="67"/>
    </location>
</feature>
<name>A0ABN2HQA0_9ACTN</name>
<dbReference type="InterPro" id="IPR046531">
    <property type="entry name" value="DUF6596"/>
</dbReference>
<dbReference type="Pfam" id="PF04542">
    <property type="entry name" value="Sigma70_r2"/>
    <property type="match status" value="1"/>
</dbReference>
<evidence type="ECO:0000256" key="3">
    <source>
        <dbReference type="ARBA" id="ARBA00023082"/>
    </source>
</evidence>
<keyword evidence="4" id="KW-0804">Transcription</keyword>
<dbReference type="InterPro" id="IPR013325">
    <property type="entry name" value="RNA_pol_sigma_r2"/>
</dbReference>
<evidence type="ECO:0000259" key="6">
    <source>
        <dbReference type="Pfam" id="PF04542"/>
    </source>
</evidence>
<gene>
    <name evidence="9" type="ORF">GCM10009830_44250</name>
</gene>
<keyword evidence="3" id="KW-0731">Sigma factor</keyword>
<protein>
    <submittedName>
        <fullName evidence="9">Sigma factor-like helix-turn-helix DNA-binding protein</fullName>
    </submittedName>
</protein>
<dbReference type="SUPFAM" id="SSF88659">
    <property type="entry name" value="Sigma3 and sigma4 domains of RNA polymerase sigma factors"/>
    <property type="match status" value="1"/>
</dbReference>
<dbReference type="InterPro" id="IPR014284">
    <property type="entry name" value="RNA_pol_sigma-70_dom"/>
</dbReference>
<dbReference type="InterPro" id="IPR013324">
    <property type="entry name" value="RNA_pol_sigma_r3/r4-like"/>
</dbReference>
<evidence type="ECO:0000256" key="4">
    <source>
        <dbReference type="ARBA" id="ARBA00023163"/>
    </source>
</evidence>
<dbReference type="SUPFAM" id="SSF88946">
    <property type="entry name" value="Sigma2 domain of RNA polymerase sigma factors"/>
    <property type="match status" value="1"/>
</dbReference>
<keyword evidence="2" id="KW-0805">Transcription regulation</keyword>
<dbReference type="RefSeq" id="WP_344491303.1">
    <property type="nucleotide sequence ID" value="NZ_BAAAQF010000023.1"/>
</dbReference>
<dbReference type="InterPro" id="IPR007627">
    <property type="entry name" value="RNA_pol_sigma70_r2"/>
</dbReference>
<evidence type="ECO:0000259" key="8">
    <source>
        <dbReference type="Pfam" id="PF20239"/>
    </source>
</evidence>
<feature type="region of interest" description="Disordered" evidence="5">
    <location>
        <begin position="374"/>
        <end position="416"/>
    </location>
</feature>
<dbReference type="Gene3D" id="1.10.1740.10">
    <property type="match status" value="1"/>
</dbReference>
<feature type="domain" description="RNA polymerase sigma factor 70 region 4 type 2" evidence="7">
    <location>
        <begin position="96"/>
        <end position="147"/>
    </location>
</feature>
<organism evidence="9 10">
    <name type="scientific">Glycomyces endophyticus</name>
    <dbReference type="NCBI Taxonomy" id="480996"/>
    <lineage>
        <taxon>Bacteria</taxon>
        <taxon>Bacillati</taxon>
        <taxon>Actinomycetota</taxon>
        <taxon>Actinomycetes</taxon>
        <taxon>Glycomycetales</taxon>
        <taxon>Glycomycetaceae</taxon>
        <taxon>Glycomyces</taxon>
    </lineage>
</organism>
<dbReference type="NCBIfam" id="TIGR02937">
    <property type="entry name" value="sigma70-ECF"/>
    <property type="match status" value="1"/>
</dbReference>
<accession>A0ABN2HQA0</accession>
<feature type="domain" description="DUF6596" evidence="8">
    <location>
        <begin position="165"/>
        <end position="265"/>
    </location>
</feature>
<feature type="compositionally biased region" description="Low complexity" evidence="5">
    <location>
        <begin position="379"/>
        <end position="389"/>
    </location>
</feature>
<dbReference type="Gene3D" id="1.10.10.10">
    <property type="entry name" value="Winged helix-like DNA-binding domain superfamily/Winged helix DNA-binding domain"/>
    <property type="match status" value="1"/>
</dbReference>